<gene>
    <name evidence="3" type="ORF">g.12596</name>
</gene>
<reference evidence="3" key="1">
    <citation type="submission" date="2015-11" db="EMBL/GenBank/DDBJ databases">
        <title>De novo transcriptome assembly of four potential Pierce s Disease insect vectors from Arizona vineyards.</title>
        <authorList>
            <person name="Tassone E.E."/>
        </authorList>
    </citation>
    <scope>NUCLEOTIDE SEQUENCE</scope>
</reference>
<name>A0A1B6KV13_9HEMI</name>
<dbReference type="PRINTS" id="PR01210">
    <property type="entry name" value="GGTRANSPTASE"/>
</dbReference>
<protein>
    <recommendedName>
        <fullName evidence="4">Gamma-glutamyltransferase</fullName>
    </recommendedName>
</protein>
<dbReference type="PANTHER" id="PTHR11686">
    <property type="entry name" value="GAMMA GLUTAMYL TRANSPEPTIDASE"/>
    <property type="match status" value="1"/>
</dbReference>
<accession>A0A1B6KV13</accession>
<organism evidence="3">
    <name type="scientific">Graphocephala atropunctata</name>
    <dbReference type="NCBI Taxonomy" id="36148"/>
    <lineage>
        <taxon>Eukaryota</taxon>
        <taxon>Metazoa</taxon>
        <taxon>Ecdysozoa</taxon>
        <taxon>Arthropoda</taxon>
        <taxon>Hexapoda</taxon>
        <taxon>Insecta</taxon>
        <taxon>Pterygota</taxon>
        <taxon>Neoptera</taxon>
        <taxon>Paraneoptera</taxon>
        <taxon>Hemiptera</taxon>
        <taxon>Auchenorrhyncha</taxon>
        <taxon>Membracoidea</taxon>
        <taxon>Cicadellidae</taxon>
        <taxon>Cicadellinae</taxon>
        <taxon>Cicadellini</taxon>
        <taxon>Graphocephala</taxon>
    </lineage>
</organism>
<evidence type="ECO:0000256" key="2">
    <source>
        <dbReference type="SAM" id="Phobius"/>
    </source>
</evidence>
<dbReference type="PANTHER" id="PTHR11686:SF9">
    <property type="entry name" value="RE13973P"/>
    <property type="match status" value="1"/>
</dbReference>
<evidence type="ECO:0008006" key="4">
    <source>
        <dbReference type="Google" id="ProtNLM"/>
    </source>
</evidence>
<dbReference type="GO" id="GO:0005886">
    <property type="term" value="C:plasma membrane"/>
    <property type="evidence" value="ECO:0007669"/>
    <property type="project" value="TreeGrafter"/>
</dbReference>
<dbReference type="Pfam" id="PF01019">
    <property type="entry name" value="G_glu_transpept"/>
    <property type="match status" value="1"/>
</dbReference>
<dbReference type="GO" id="GO:0006751">
    <property type="term" value="P:glutathione catabolic process"/>
    <property type="evidence" value="ECO:0007669"/>
    <property type="project" value="InterPro"/>
</dbReference>
<dbReference type="EMBL" id="GEBQ01024709">
    <property type="protein sequence ID" value="JAT15268.1"/>
    <property type="molecule type" value="Transcribed_RNA"/>
</dbReference>
<dbReference type="InterPro" id="IPR029055">
    <property type="entry name" value="Ntn_hydrolases_N"/>
</dbReference>
<keyword evidence="2" id="KW-0472">Membrane</keyword>
<dbReference type="InterPro" id="IPR000101">
    <property type="entry name" value="GGT_peptidase"/>
</dbReference>
<dbReference type="AlphaFoldDB" id="A0A1B6KV13"/>
<dbReference type="SUPFAM" id="SSF56235">
    <property type="entry name" value="N-terminal nucleophile aminohydrolases (Ntn hydrolases)"/>
    <property type="match status" value="1"/>
</dbReference>
<dbReference type="GO" id="GO:0036374">
    <property type="term" value="F:glutathione hydrolase activity"/>
    <property type="evidence" value="ECO:0007669"/>
    <property type="project" value="InterPro"/>
</dbReference>
<feature type="non-terminal residue" evidence="3">
    <location>
        <position position="220"/>
    </location>
</feature>
<sequence length="220" mass="24191">MAVRRLASGRTGVVARLRRRRYRRVSREAEVQTLPEVERRFGPRKRYFLVSCVAVLVVSAVTALLTWQFAAYRQQLPPLLREPPDPEERQPPSPSYLHVFRRAAVCTDGTPCSRIGRDILAKRGSAVDATVAALLCNGVVNMQSMGLGGGFIMTIYERATRTAHSLVARETAPGAATGSMFAHNSSLSQEGALAAGVPGELRGYWEAHKRFGRLSWAEVV</sequence>
<keyword evidence="2" id="KW-1133">Transmembrane helix</keyword>
<keyword evidence="2" id="KW-0812">Transmembrane</keyword>
<feature type="transmembrane region" description="Helical" evidence="2">
    <location>
        <begin position="47"/>
        <end position="70"/>
    </location>
</feature>
<evidence type="ECO:0000256" key="1">
    <source>
        <dbReference type="PIRSR" id="PIRSR600101-2"/>
    </source>
</evidence>
<feature type="binding site" evidence="1">
    <location>
        <position position="169"/>
    </location>
    <ligand>
        <name>L-glutamate</name>
        <dbReference type="ChEBI" id="CHEBI:29985"/>
    </ligand>
</feature>
<proteinExistence type="predicted"/>
<evidence type="ECO:0000313" key="3">
    <source>
        <dbReference type="EMBL" id="JAT15268.1"/>
    </source>
</evidence>